<dbReference type="InterPro" id="IPR001303">
    <property type="entry name" value="Aldolase_II/adducin_N"/>
</dbReference>
<dbReference type="PANTHER" id="PTHR22789">
    <property type="entry name" value="FUCULOSE PHOSPHATE ALDOLASE"/>
    <property type="match status" value="1"/>
</dbReference>
<evidence type="ECO:0000256" key="1">
    <source>
        <dbReference type="ARBA" id="ARBA00022723"/>
    </source>
</evidence>
<keyword evidence="5" id="KW-1185">Reference proteome</keyword>
<evidence type="ECO:0000313" key="4">
    <source>
        <dbReference type="EMBL" id="KJY63365.1"/>
    </source>
</evidence>
<keyword evidence="1" id="KW-0479">Metal-binding</keyword>
<dbReference type="STRING" id="1218492.JG30_00450"/>
<dbReference type="GO" id="GO:0019323">
    <property type="term" value="P:pentose catabolic process"/>
    <property type="evidence" value="ECO:0007669"/>
    <property type="project" value="TreeGrafter"/>
</dbReference>
<evidence type="ECO:0000256" key="2">
    <source>
        <dbReference type="ARBA" id="ARBA00023239"/>
    </source>
</evidence>
<sequence length="200" mass="22480">MKYLEERKDLCRIAKSVYDRQLTNAVGGNFSIQVAEKEFLVSATGMSVHKLWDMQPEDVLLIDDQAHILEGTGKLTREINMHQQFYQRDPRIKAVMHAHPKDLMVFAAKGESMPVVTEALTYLGADQIPCLPYQPATTQLLADEVGKFIQQSTQLTNLEIMAYGAILNKHGIIIGGASLYDCNELLEMMETNAYCVNVTR</sequence>
<reference evidence="4 5" key="1">
    <citation type="submission" date="2015-01" db="EMBL/GenBank/DDBJ databases">
        <title>Comparative genomics of the lactic acid bacteria isolated from the honey bee gut.</title>
        <authorList>
            <person name="Ellegaard K.M."/>
            <person name="Tamarit D."/>
            <person name="Javelind E."/>
            <person name="Olofsson T."/>
            <person name="Andersson S.G."/>
            <person name="Vasquez A."/>
        </authorList>
    </citation>
    <scope>NUCLEOTIDE SEQUENCE [LARGE SCALE GENOMIC DNA]</scope>
    <source>
        <strain evidence="4 5">Bin4</strain>
    </source>
</reference>
<dbReference type="PATRIC" id="fig|1218492.5.peg.156"/>
<dbReference type="RefSeq" id="WP_046315148.1">
    <property type="nucleotide sequence ID" value="NZ_JBHSZT010000003.1"/>
</dbReference>
<comment type="caution">
    <text evidence="4">The sequence shown here is derived from an EMBL/GenBank/DDBJ whole genome shotgun (WGS) entry which is preliminary data.</text>
</comment>
<keyword evidence="2" id="KW-0456">Lyase</keyword>
<dbReference type="AlphaFoldDB" id="A0A0F4LXM4"/>
<protein>
    <submittedName>
        <fullName evidence="4">L-fuculose-phosphate aldolase</fullName>
    </submittedName>
</protein>
<dbReference type="Proteomes" id="UP000033558">
    <property type="component" value="Unassembled WGS sequence"/>
</dbReference>
<dbReference type="InterPro" id="IPR036409">
    <property type="entry name" value="Aldolase_II/adducin_N_sf"/>
</dbReference>
<dbReference type="GO" id="GO:0016832">
    <property type="term" value="F:aldehyde-lyase activity"/>
    <property type="evidence" value="ECO:0007669"/>
    <property type="project" value="TreeGrafter"/>
</dbReference>
<dbReference type="SUPFAM" id="SSF53639">
    <property type="entry name" value="AraD/HMP-PK domain-like"/>
    <property type="match status" value="1"/>
</dbReference>
<gene>
    <name evidence="4" type="ORF">JG30_00450</name>
</gene>
<evidence type="ECO:0000313" key="5">
    <source>
        <dbReference type="Proteomes" id="UP000033558"/>
    </source>
</evidence>
<dbReference type="Pfam" id="PF00596">
    <property type="entry name" value="Aldolase_II"/>
    <property type="match status" value="1"/>
</dbReference>
<evidence type="ECO:0000259" key="3">
    <source>
        <dbReference type="SMART" id="SM01007"/>
    </source>
</evidence>
<dbReference type="HOGENOM" id="CLU_006033_3_4_9"/>
<dbReference type="SMART" id="SM01007">
    <property type="entry name" value="Aldolase_II"/>
    <property type="match status" value="1"/>
</dbReference>
<dbReference type="GO" id="GO:0046872">
    <property type="term" value="F:metal ion binding"/>
    <property type="evidence" value="ECO:0007669"/>
    <property type="project" value="UniProtKB-KW"/>
</dbReference>
<dbReference type="InterPro" id="IPR050197">
    <property type="entry name" value="Aldolase_class_II_sugar_metab"/>
</dbReference>
<dbReference type="EMBL" id="JXJQ01000001">
    <property type="protein sequence ID" value="KJY63365.1"/>
    <property type="molecule type" value="Genomic_DNA"/>
</dbReference>
<accession>A0A0F4LXM4</accession>
<organism evidence="4 5">
    <name type="scientific">Bombilactobacillus mellifer</name>
    <dbReference type="NCBI Taxonomy" id="1218492"/>
    <lineage>
        <taxon>Bacteria</taxon>
        <taxon>Bacillati</taxon>
        <taxon>Bacillota</taxon>
        <taxon>Bacilli</taxon>
        <taxon>Lactobacillales</taxon>
        <taxon>Lactobacillaceae</taxon>
        <taxon>Bombilactobacillus</taxon>
    </lineage>
</organism>
<proteinExistence type="predicted"/>
<dbReference type="GO" id="GO:0005829">
    <property type="term" value="C:cytosol"/>
    <property type="evidence" value="ECO:0007669"/>
    <property type="project" value="TreeGrafter"/>
</dbReference>
<dbReference type="PANTHER" id="PTHR22789:SF0">
    <property type="entry name" value="3-OXO-TETRONATE 4-PHOSPHATE DECARBOXYLASE-RELATED"/>
    <property type="match status" value="1"/>
</dbReference>
<dbReference type="Gene3D" id="3.40.225.10">
    <property type="entry name" value="Class II aldolase/adducin N-terminal domain"/>
    <property type="match status" value="1"/>
</dbReference>
<name>A0A0F4LXM4_9LACO</name>
<dbReference type="OrthoDB" id="9794581at2"/>
<feature type="domain" description="Class II aldolase/adducin N-terminal" evidence="3">
    <location>
        <begin position="8"/>
        <end position="197"/>
    </location>
</feature>